<reference evidence="6 7" key="2">
    <citation type="journal article" date="2012" name="Stand. Genomic Sci.">
        <title>Complete genome sequence of the termite hindgut bacterium Spirochaeta coccoides type strain (SPN1(T)), reclassification in the genus Sphaerochaeta as Sphaerochaeta coccoides comb. nov. and emendations of the family Spirochaetaceae and the genus Sphaerochaeta.</title>
        <authorList>
            <person name="Abt B."/>
            <person name="Han C."/>
            <person name="Scheuner C."/>
            <person name="Lu M."/>
            <person name="Lapidus A."/>
            <person name="Nolan M."/>
            <person name="Lucas S."/>
            <person name="Hammon N."/>
            <person name="Deshpande S."/>
            <person name="Cheng J.F."/>
            <person name="Tapia R."/>
            <person name="Goodwin L.A."/>
            <person name="Pitluck S."/>
            <person name="Liolios K."/>
            <person name="Pagani I."/>
            <person name="Ivanova N."/>
            <person name="Mavromatis K."/>
            <person name="Mikhailova N."/>
            <person name="Huntemann M."/>
            <person name="Pati A."/>
            <person name="Chen A."/>
            <person name="Palaniappan K."/>
            <person name="Land M."/>
            <person name="Hauser L."/>
            <person name="Brambilla E.M."/>
            <person name="Rohde M."/>
            <person name="Spring S."/>
            <person name="Gronow S."/>
            <person name="Goker M."/>
            <person name="Woyke T."/>
            <person name="Bristow J."/>
            <person name="Eisen J.A."/>
            <person name="Markowitz V."/>
            <person name="Hugenholtz P."/>
            <person name="Kyrpides N.C."/>
            <person name="Klenk H.P."/>
            <person name="Detter J.C."/>
        </authorList>
    </citation>
    <scope>NUCLEOTIDE SEQUENCE [LARGE SCALE GENOMIC DNA]</scope>
    <source>
        <strain evidence="7">ATCC BAA-1237 / DSM 17374 / SPN1</strain>
    </source>
</reference>
<dbReference type="SUPFAM" id="SSF53822">
    <property type="entry name" value="Periplasmic binding protein-like I"/>
    <property type="match status" value="1"/>
</dbReference>
<dbReference type="Proteomes" id="UP000007939">
    <property type="component" value="Chromosome"/>
</dbReference>
<feature type="domain" description="Periplasmic binding protein" evidence="5">
    <location>
        <begin position="38"/>
        <end position="289"/>
    </location>
</feature>
<proteinExistence type="inferred from homology"/>
<evidence type="ECO:0000256" key="2">
    <source>
        <dbReference type="ARBA" id="ARBA00007639"/>
    </source>
</evidence>
<feature type="signal peptide" evidence="4">
    <location>
        <begin position="1"/>
        <end position="23"/>
    </location>
</feature>
<dbReference type="PANTHER" id="PTHR46847">
    <property type="entry name" value="D-ALLOSE-BINDING PERIPLASMIC PROTEIN-RELATED"/>
    <property type="match status" value="1"/>
</dbReference>
<feature type="chain" id="PRO_5003313832" evidence="4">
    <location>
        <begin position="24"/>
        <end position="308"/>
    </location>
</feature>
<dbReference type="RefSeq" id="WP_013740222.1">
    <property type="nucleotide sequence ID" value="NC_015436.1"/>
</dbReference>
<dbReference type="InterPro" id="IPR025997">
    <property type="entry name" value="SBP_2_dom"/>
</dbReference>
<dbReference type="GO" id="GO:0030313">
    <property type="term" value="C:cell envelope"/>
    <property type="evidence" value="ECO:0007669"/>
    <property type="project" value="UniProtKB-SubCell"/>
</dbReference>
<evidence type="ECO:0000256" key="4">
    <source>
        <dbReference type="SAM" id="SignalP"/>
    </source>
</evidence>
<comment type="similarity">
    <text evidence="2">Belongs to the bacterial solute-binding protein 2 family.</text>
</comment>
<dbReference type="GO" id="GO:0030246">
    <property type="term" value="F:carbohydrate binding"/>
    <property type="evidence" value="ECO:0007669"/>
    <property type="project" value="UniProtKB-ARBA"/>
</dbReference>
<keyword evidence="7" id="KW-1185">Reference proteome</keyword>
<gene>
    <name evidence="6" type="ordered locus">Spico_1629</name>
</gene>
<comment type="subcellular location">
    <subcellularLocation>
        <location evidence="1">Cell envelope</location>
    </subcellularLocation>
</comment>
<dbReference type="OrthoDB" id="9800520at2"/>
<keyword evidence="3 4" id="KW-0732">Signal</keyword>
<sequence length="308" mass="32044">MKKSRLFIVTLFVCVIAASMVFAAGSKESGSSKHKVYLITMDQMDQHWVTVDKGAQKAATELGNVDYKWLAPDVKDDAKQIEMINNAIAGGAQAILLAANGPTAVTAVLEEANRAGIKIIYVDSAADFPGLQTLATDNKAAGTTAGKALIAELQKNGVATGSIGIVNVNAATASTVAREAGFREAFAGTGYTILETQYGDGDPARSKDIAANYITQGVVGIFGANEGSTVGTGNAIQEARKAVVGVGFDKSDMILSLIRNGHLLATMAQNPDVMGYEGMKSAVKALNGETISPSYFDTGVTVLTKSNI</sequence>
<dbReference type="HOGENOM" id="CLU_037628_3_3_12"/>
<accession>F4GKE5</accession>
<evidence type="ECO:0000256" key="3">
    <source>
        <dbReference type="ARBA" id="ARBA00022729"/>
    </source>
</evidence>
<name>F4GKE5_PARC1</name>
<dbReference type="PANTHER" id="PTHR46847:SF1">
    <property type="entry name" value="D-ALLOSE-BINDING PERIPLASMIC PROTEIN-RELATED"/>
    <property type="match status" value="1"/>
</dbReference>
<dbReference type="EMBL" id="CP002659">
    <property type="protein sequence ID" value="AEC02828.1"/>
    <property type="molecule type" value="Genomic_DNA"/>
</dbReference>
<reference evidence="7" key="1">
    <citation type="submission" date="2011-04" db="EMBL/GenBank/DDBJ databases">
        <title>The complete genome of Spirochaeta coccoides DSM 17374.</title>
        <authorList>
            <person name="Lucas S."/>
            <person name="Copeland A."/>
            <person name="Lapidus A."/>
            <person name="Bruce D."/>
            <person name="Goodwin L."/>
            <person name="Pitluck S."/>
            <person name="Peters L."/>
            <person name="Kyrpides N."/>
            <person name="Mavromatis K."/>
            <person name="Pagani I."/>
            <person name="Ivanova N."/>
            <person name="Ovchinnikova G."/>
            <person name="Lu M."/>
            <person name="Detter J.C."/>
            <person name="Tapia R."/>
            <person name="Han C."/>
            <person name="Land M."/>
            <person name="Hauser L."/>
            <person name="Markowitz V."/>
            <person name="Cheng J.-F."/>
            <person name="Hugenholtz P."/>
            <person name="Woyke T."/>
            <person name="Wu D."/>
            <person name="Spring S."/>
            <person name="Schroeder M."/>
            <person name="Brambilla E."/>
            <person name="Klenk H.-P."/>
            <person name="Eisen J.A."/>
        </authorList>
    </citation>
    <scope>NUCLEOTIDE SEQUENCE [LARGE SCALE GENOMIC DNA]</scope>
    <source>
        <strain evidence="7">ATCC BAA-1237 / DSM 17374 / SPN1</strain>
    </source>
</reference>
<dbReference type="CDD" id="cd20008">
    <property type="entry name" value="PBP1_ABC_sugar_binding-like"/>
    <property type="match status" value="1"/>
</dbReference>
<dbReference type="InterPro" id="IPR028082">
    <property type="entry name" value="Peripla_BP_I"/>
</dbReference>
<dbReference type="STRING" id="760011.Spico_1629"/>
<protein>
    <submittedName>
        <fullName evidence="6">Monosaccharide ABC transporter substrate-binding protein, CUT2 family</fullName>
    </submittedName>
</protein>
<dbReference type="KEGG" id="scc:Spico_1629"/>
<evidence type="ECO:0000313" key="6">
    <source>
        <dbReference type="EMBL" id="AEC02828.1"/>
    </source>
</evidence>
<dbReference type="Gene3D" id="3.40.50.2300">
    <property type="match status" value="2"/>
</dbReference>
<evidence type="ECO:0000313" key="7">
    <source>
        <dbReference type="Proteomes" id="UP000007939"/>
    </source>
</evidence>
<dbReference type="Pfam" id="PF13407">
    <property type="entry name" value="Peripla_BP_4"/>
    <property type="match status" value="1"/>
</dbReference>
<organism evidence="6 7">
    <name type="scientific">Parasphaerochaeta coccoides (strain ATCC BAA-1237 / DSM 17374 / SPN1)</name>
    <name type="common">Sphaerochaeta coccoides</name>
    <dbReference type="NCBI Taxonomy" id="760011"/>
    <lineage>
        <taxon>Bacteria</taxon>
        <taxon>Pseudomonadati</taxon>
        <taxon>Spirochaetota</taxon>
        <taxon>Spirochaetia</taxon>
        <taxon>Spirochaetales</taxon>
        <taxon>Sphaerochaetaceae</taxon>
        <taxon>Parasphaerochaeta</taxon>
    </lineage>
</organism>
<evidence type="ECO:0000259" key="5">
    <source>
        <dbReference type="Pfam" id="PF13407"/>
    </source>
</evidence>
<evidence type="ECO:0000256" key="1">
    <source>
        <dbReference type="ARBA" id="ARBA00004196"/>
    </source>
</evidence>
<dbReference type="AlphaFoldDB" id="F4GKE5"/>
<dbReference type="eggNOG" id="COG1879">
    <property type="taxonomic scope" value="Bacteria"/>
</dbReference>